<sequence length="70" mass="7543">MMLLASYTAVSDQVVQRYGSVRQVVLVQAAEQLPKGFVFSAGDLEVVGGDECVDPLVVVTPDRTFLQAMP</sequence>
<reference evidence="2" key="1">
    <citation type="submission" date="2016-04" db="EMBL/GenBank/DDBJ databases">
        <authorList>
            <person name="Zhang B."/>
        </authorList>
    </citation>
    <scope>NUCLEOTIDE SEQUENCE [LARGE SCALE GENOMIC DNA]</scope>
    <source>
        <strain evidence="2">S10</strain>
    </source>
</reference>
<dbReference type="EMBL" id="CP015098">
    <property type="protein sequence ID" value="AMW10581.1"/>
    <property type="molecule type" value="Genomic_DNA"/>
</dbReference>
<dbReference type="KEGG" id="stsi:A4E84_14350"/>
<name>A0A143BZR1_9ACTN</name>
<keyword evidence="2" id="KW-1185">Reference proteome</keyword>
<protein>
    <submittedName>
        <fullName evidence="1">Uncharacterized protein</fullName>
    </submittedName>
</protein>
<proteinExistence type="predicted"/>
<organism evidence="1 2">
    <name type="scientific">Streptomyces qaidamensis</name>
    <dbReference type="NCBI Taxonomy" id="1783515"/>
    <lineage>
        <taxon>Bacteria</taxon>
        <taxon>Bacillati</taxon>
        <taxon>Actinomycetota</taxon>
        <taxon>Actinomycetes</taxon>
        <taxon>Kitasatosporales</taxon>
        <taxon>Streptomycetaceae</taxon>
        <taxon>Streptomyces</taxon>
        <taxon>Streptomyces aurantiacus group</taxon>
    </lineage>
</organism>
<dbReference type="AlphaFoldDB" id="A0A143BZR1"/>
<evidence type="ECO:0000313" key="1">
    <source>
        <dbReference type="EMBL" id="AMW10581.1"/>
    </source>
</evidence>
<accession>A0A143BZR1</accession>
<gene>
    <name evidence="1" type="ORF">A4E84_14350</name>
</gene>
<evidence type="ECO:0000313" key="2">
    <source>
        <dbReference type="Proteomes" id="UP000076096"/>
    </source>
</evidence>
<dbReference type="Proteomes" id="UP000076096">
    <property type="component" value="Chromosome"/>
</dbReference>